<evidence type="ECO:0000256" key="1">
    <source>
        <dbReference type="ARBA" id="ARBA00022676"/>
    </source>
</evidence>
<sequence>MKAQTIFLLSSIVSSAFATVAPSQLALEPKNIHISSTAGGISHIAWTLEIGRVLAERGHNVSFLTTEPYVKFGAPYEPQIKTISMGPHISKIQFRDLFDTEDAFSTKVTSSYKQVIQDTYKRDYFAYKDIFSSSNASIAICDQLSLPCFDAAKELNIPMIIHMTMSLSRGTIKDELHYKQRRKRINNPIDARAPFITFYHLTDQPTTLHQSFGQRFYERYILLPKFIYRYFPVAMAIKKARQEIDVQGFDPLARDSNVIKMINSFWGMESPRPVGPLVEYVGPIIGTSYDSLPSHLAEFMQQHQRVVYIAFGQMYTPSHQEFKVLLTSLLEAYEHGYFDGFVWSLSKSSRQGLPKQVETGSGKTYLAQELFDGKYTGLRFEPWSPQFAILAHNHCKLFISHGGASSIHESLYNGVPLLLHPFTSDQPANAHNIANAGVALVLNRKMHNVTDTFEKLSTILLDKDRVFASNMEGMQRLVQLKSKRKHYAADIVEEVLYTVRNQSDIWHRREARENMSWIKATNWDVDLVAIVTVLTVAISVCKFTLRYLKMALVSQKWKIE</sequence>
<gene>
    <name evidence="5" type="ORF">MAM1_0008d00963</name>
</gene>
<dbReference type="PANTHER" id="PTHR48043:SF145">
    <property type="entry name" value="FI06409P-RELATED"/>
    <property type="match status" value="1"/>
</dbReference>
<keyword evidence="2 3" id="KW-0808">Transferase</keyword>
<dbReference type="Proteomes" id="UP000053815">
    <property type="component" value="Unassembled WGS sequence"/>
</dbReference>
<evidence type="ECO:0000313" key="6">
    <source>
        <dbReference type="Proteomes" id="UP000053815"/>
    </source>
</evidence>
<keyword evidence="6" id="KW-1185">Reference proteome</keyword>
<feature type="chain" id="PRO_5002214489" evidence="4">
    <location>
        <begin position="19"/>
        <end position="560"/>
    </location>
</feature>
<dbReference type="InterPro" id="IPR035595">
    <property type="entry name" value="UDP_glycos_trans_CS"/>
</dbReference>
<dbReference type="STRING" id="91626.A0A0C9LQK1"/>
<dbReference type="InterPro" id="IPR002213">
    <property type="entry name" value="UDP_glucos_trans"/>
</dbReference>
<dbReference type="OrthoDB" id="5835829at2759"/>
<dbReference type="CDD" id="cd03784">
    <property type="entry name" value="GT1_Gtf-like"/>
    <property type="match status" value="1"/>
</dbReference>
<protein>
    <submittedName>
        <fullName evidence="5">UDP-glucoronosyl and UDP-glucosyl transferase</fullName>
    </submittedName>
</protein>
<evidence type="ECO:0000256" key="3">
    <source>
        <dbReference type="RuleBase" id="RU003718"/>
    </source>
</evidence>
<organism evidence="5">
    <name type="scientific">Mucor ambiguus</name>
    <dbReference type="NCBI Taxonomy" id="91626"/>
    <lineage>
        <taxon>Eukaryota</taxon>
        <taxon>Fungi</taxon>
        <taxon>Fungi incertae sedis</taxon>
        <taxon>Mucoromycota</taxon>
        <taxon>Mucoromycotina</taxon>
        <taxon>Mucoromycetes</taxon>
        <taxon>Mucorales</taxon>
        <taxon>Mucorineae</taxon>
        <taxon>Mucoraceae</taxon>
        <taxon>Mucor</taxon>
    </lineage>
</organism>
<dbReference type="SUPFAM" id="SSF53756">
    <property type="entry name" value="UDP-Glycosyltransferase/glycogen phosphorylase"/>
    <property type="match status" value="1"/>
</dbReference>
<keyword evidence="1 3" id="KW-0328">Glycosyltransferase</keyword>
<dbReference type="Gene3D" id="3.40.50.2000">
    <property type="entry name" value="Glycogen Phosphorylase B"/>
    <property type="match status" value="2"/>
</dbReference>
<comment type="similarity">
    <text evidence="3">Belongs to the UDP-glycosyltransferase family.</text>
</comment>
<keyword evidence="4" id="KW-0732">Signal</keyword>
<dbReference type="Pfam" id="PF00201">
    <property type="entry name" value="UDPGT"/>
    <property type="match status" value="1"/>
</dbReference>
<evidence type="ECO:0000313" key="5">
    <source>
        <dbReference type="EMBL" id="GAN01530.1"/>
    </source>
</evidence>
<dbReference type="GO" id="GO:0008194">
    <property type="term" value="F:UDP-glycosyltransferase activity"/>
    <property type="evidence" value="ECO:0007669"/>
    <property type="project" value="InterPro"/>
</dbReference>
<dbReference type="PROSITE" id="PS00375">
    <property type="entry name" value="UDPGT"/>
    <property type="match status" value="1"/>
</dbReference>
<dbReference type="PANTHER" id="PTHR48043">
    <property type="entry name" value="EG:EG0003.4 PROTEIN-RELATED"/>
    <property type="match status" value="1"/>
</dbReference>
<proteinExistence type="inferred from homology"/>
<dbReference type="EMBL" id="DF836297">
    <property type="protein sequence ID" value="GAN01530.1"/>
    <property type="molecule type" value="Genomic_DNA"/>
</dbReference>
<dbReference type="AlphaFoldDB" id="A0A0C9LQK1"/>
<evidence type="ECO:0000256" key="2">
    <source>
        <dbReference type="ARBA" id="ARBA00022679"/>
    </source>
</evidence>
<reference evidence="5" key="1">
    <citation type="submission" date="2014-09" db="EMBL/GenBank/DDBJ databases">
        <title>Draft genome sequence of an oleaginous Mucoromycotina fungus Mucor ambiguus NBRC6742.</title>
        <authorList>
            <person name="Takeda I."/>
            <person name="Yamane N."/>
            <person name="Morita T."/>
            <person name="Tamano K."/>
            <person name="Machida M."/>
            <person name="Baker S."/>
            <person name="Koike H."/>
        </authorList>
    </citation>
    <scope>NUCLEOTIDE SEQUENCE</scope>
    <source>
        <strain evidence="5">NBRC 6742</strain>
    </source>
</reference>
<accession>A0A0C9LQK1</accession>
<evidence type="ECO:0000256" key="4">
    <source>
        <dbReference type="SAM" id="SignalP"/>
    </source>
</evidence>
<feature type="signal peptide" evidence="4">
    <location>
        <begin position="1"/>
        <end position="18"/>
    </location>
</feature>
<dbReference type="InterPro" id="IPR050271">
    <property type="entry name" value="UDP-glycosyltransferase"/>
</dbReference>
<name>A0A0C9LQK1_9FUNG</name>